<sequence length="230" mass="25211">MLLPLFNHVDTSKEVENHRTVYLNRHGRYMTCALLQFRVERVSPSFSPTGGTRNSDNPVNGWNCIVFAAAGSTSWNESPLSRAFGWRTVSCRGGVALGPSCALRKAGRELQGGRKRDRGIGSGIPHDEYSPGRRTNKGILESRDFLSSGVSFRKGISTGFSEFSHDGTEEHVIVRGKRETSKSTLVLFVTQGVSLIEEIDWAGTFGTSILQDIKAADGWEEVEDETQAGS</sequence>
<evidence type="ECO:0000313" key="3">
    <source>
        <dbReference type="Proteomes" id="UP001633002"/>
    </source>
</evidence>
<keyword evidence="3" id="KW-1185">Reference proteome</keyword>
<organism evidence="2 3">
    <name type="scientific">Riccia sorocarpa</name>
    <dbReference type="NCBI Taxonomy" id="122646"/>
    <lineage>
        <taxon>Eukaryota</taxon>
        <taxon>Viridiplantae</taxon>
        <taxon>Streptophyta</taxon>
        <taxon>Embryophyta</taxon>
        <taxon>Marchantiophyta</taxon>
        <taxon>Marchantiopsida</taxon>
        <taxon>Marchantiidae</taxon>
        <taxon>Marchantiales</taxon>
        <taxon>Ricciaceae</taxon>
        <taxon>Riccia</taxon>
    </lineage>
</organism>
<comment type="caution">
    <text evidence="2">The sequence shown here is derived from an EMBL/GenBank/DDBJ whole genome shotgun (WGS) entry which is preliminary data.</text>
</comment>
<gene>
    <name evidence="2" type="ORF">R1sor_016775</name>
</gene>
<name>A0ABD3HHV2_9MARC</name>
<dbReference type="AlphaFoldDB" id="A0ABD3HHV2"/>
<dbReference type="EMBL" id="JBJQOH010000004">
    <property type="protein sequence ID" value="KAL3690466.1"/>
    <property type="molecule type" value="Genomic_DNA"/>
</dbReference>
<reference evidence="2 3" key="1">
    <citation type="submission" date="2024-09" db="EMBL/GenBank/DDBJ databases">
        <title>Chromosome-scale assembly of Riccia sorocarpa.</title>
        <authorList>
            <person name="Paukszto L."/>
        </authorList>
    </citation>
    <scope>NUCLEOTIDE SEQUENCE [LARGE SCALE GENOMIC DNA]</scope>
    <source>
        <strain evidence="2">LP-2024</strain>
        <tissue evidence="2">Aerial parts of the thallus</tissue>
    </source>
</reference>
<proteinExistence type="predicted"/>
<evidence type="ECO:0000313" key="2">
    <source>
        <dbReference type="EMBL" id="KAL3690466.1"/>
    </source>
</evidence>
<accession>A0ABD3HHV2</accession>
<evidence type="ECO:0000256" key="1">
    <source>
        <dbReference type="SAM" id="MobiDB-lite"/>
    </source>
</evidence>
<protein>
    <submittedName>
        <fullName evidence="2">Uncharacterized protein</fullName>
    </submittedName>
</protein>
<feature type="region of interest" description="Disordered" evidence="1">
    <location>
        <begin position="112"/>
        <end position="135"/>
    </location>
</feature>
<dbReference type="Proteomes" id="UP001633002">
    <property type="component" value="Unassembled WGS sequence"/>
</dbReference>